<feature type="domain" description="Citrate transporter-like" evidence="7">
    <location>
        <begin position="205"/>
        <end position="638"/>
    </location>
</feature>
<dbReference type="SUPFAM" id="SSF103473">
    <property type="entry name" value="MFS general substrate transporter"/>
    <property type="match status" value="1"/>
</dbReference>
<keyword evidence="9" id="KW-1185">Reference proteome</keyword>
<reference evidence="8" key="1">
    <citation type="submission" date="2020-10" db="EMBL/GenBank/DDBJ databases">
        <title>Catharus ustulatus (Swainson's thrush) genome, bCatUst1, primary haplotype v2.</title>
        <authorList>
            <person name="Delmore K."/>
            <person name="Vafadar M."/>
            <person name="Formenti G."/>
            <person name="Chow W."/>
            <person name="Pelan S."/>
            <person name="Howe K."/>
            <person name="Rhie A."/>
            <person name="Mountcastle J."/>
            <person name="Haase B."/>
            <person name="Fedrigo O."/>
            <person name="Jarvis E.D."/>
        </authorList>
    </citation>
    <scope>NUCLEOTIDE SEQUENCE [LARGE SCALE GENOMIC DNA]</scope>
</reference>
<feature type="transmembrane region" description="Helical" evidence="6">
    <location>
        <begin position="675"/>
        <end position="698"/>
    </location>
</feature>
<proteinExistence type="predicted"/>
<dbReference type="CDD" id="cd01116">
    <property type="entry name" value="P_permease"/>
    <property type="match status" value="1"/>
</dbReference>
<keyword evidence="2" id="KW-0813">Transport</keyword>
<dbReference type="Ensembl" id="ENSCUST00005015313.1">
    <property type="protein sequence ID" value="ENSCUSP00005014740.1"/>
    <property type="gene ID" value="ENSCUSG00005008636.1"/>
</dbReference>
<dbReference type="InterPro" id="IPR004680">
    <property type="entry name" value="Cit_transptr-like_dom"/>
</dbReference>
<keyword evidence="5 6" id="KW-0472">Membrane</keyword>
<sequence>HFNFSKLFSSRSKNAVFTEKTPLLKVSSEENGLQCMALHNPDFTTDDDSWDNSSAEFEQRFQLESEMTSFPRSASSEKYEILDNLQMSIKLFIFSMNLTDFRDSALLKLDIGGPFGAQVVNEQTEEYIVVQISQNEDTGSRRRRQQQVTVFKFSFTFSEMCTIFINIQAFLQESGSVPLSMRHQYLHANIEAQVTVASIILVGVYVLIILEIVHRTLAAMLGSLAALAALAIVGERPSMVKVVEWIDYETLALLFGMMVLVAIFSETGFFDYCAVKAYRFSRGKVWAMITLLCLIAAILSAFLDNVTTMLLFTPVTIRLCEVLNLDPRHVLIAEVIFTNIGGAATAVGDPPNVIIVSKQELRKRGLDFAAFTGHMFLGICLVVLVSFPFLRLLYWNKKLYNKEPSEIVELKHEIYVWRLTAQRINPASREETAVKCLLMQKVLTLEMLLRKKLRTFHRQISQEDKNWETNIQELQKKHRITDKILLIKCLTVLGCVILMFFLNSFVPGIYLDLGWIAMLGALWLLVLADIHDFEMILNRVEWATLLFFAALFVLMEALAHLHLIDYIGEQTALLIKVVPEDQRLAVAIILVLWVSALASSVIDNIPFTATMIPVLLNLSKDPDVNLPMKPLIFSLAMGACLGGNGTLIGASANVVCAGIAEQHGYGFTFMEFFRLGFPMMIVSCTIGMCYLLVAHVVVGWNS</sequence>
<feature type="transmembrane region" description="Helical" evidence="6">
    <location>
        <begin position="150"/>
        <end position="170"/>
    </location>
</feature>
<evidence type="ECO:0000313" key="9">
    <source>
        <dbReference type="Proteomes" id="UP000694563"/>
    </source>
</evidence>
<feature type="transmembrane region" description="Helical" evidence="6">
    <location>
        <begin position="484"/>
        <end position="502"/>
    </location>
</feature>
<reference evidence="8" key="2">
    <citation type="submission" date="2025-08" db="UniProtKB">
        <authorList>
            <consortium name="Ensembl"/>
        </authorList>
    </citation>
    <scope>IDENTIFICATION</scope>
</reference>
<evidence type="ECO:0000259" key="7">
    <source>
        <dbReference type="Pfam" id="PF03600"/>
    </source>
</evidence>
<dbReference type="Proteomes" id="UP000694563">
    <property type="component" value="Chromosome 2"/>
</dbReference>
<evidence type="ECO:0000256" key="2">
    <source>
        <dbReference type="ARBA" id="ARBA00022448"/>
    </source>
</evidence>
<evidence type="ECO:0000256" key="6">
    <source>
        <dbReference type="SAM" id="Phobius"/>
    </source>
</evidence>
<keyword evidence="3 6" id="KW-0812">Transmembrane</keyword>
<dbReference type="PANTHER" id="PTHR43568:SF1">
    <property type="entry name" value="P PROTEIN"/>
    <property type="match status" value="1"/>
</dbReference>
<feature type="transmembrane region" description="Helical" evidence="6">
    <location>
        <begin position="190"/>
        <end position="210"/>
    </location>
</feature>
<evidence type="ECO:0000313" key="8">
    <source>
        <dbReference type="Ensembl" id="ENSCUSP00005014740.1"/>
    </source>
</evidence>
<protein>
    <submittedName>
        <fullName evidence="8">OCA2 melanosomal transmembrane protein</fullName>
    </submittedName>
</protein>
<dbReference type="PANTHER" id="PTHR43568">
    <property type="entry name" value="P PROTEIN"/>
    <property type="match status" value="1"/>
</dbReference>
<evidence type="ECO:0000256" key="3">
    <source>
        <dbReference type="ARBA" id="ARBA00022692"/>
    </source>
</evidence>
<dbReference type="GO" id="GO:0042438">
    <property type="term" value="P:melanin biosynthetic process"/>
    <property type="evidence" value="ECO:0007669"/>
    <property type="project" value="TreeGrafter"/>
</dbReference>
<feature type="transmembrane region" description="Helical" evidence="6">
    <location>
        <begin position="253"/>
        <end position="273"/>
    </location>
</feature>
<name>A0A8C3UKH4_CATUS</name>
<dbReference type="InterPro" id="IPR036259">
    <property type="entry name" value="MFS_trans_sf"/>
</dbReference>
<dbReference type="GO" id="GO:0030318">
    <property type="term" value="P:melanocyte differentiation"/>
    <property type="evidence" value="ECO:0007669"/>
    <property type="project" value="TreeGrafter"/>
</dbReference>
<accession>A0A8C3UKH4</accession>
<reference evidence="8" key="3">
    <citation type="submission" date="2025-09" db="UniProtKB">
        <authorList>
            <consortium name="Ensembl"/>
        </authorList>
    </citation>
    <scope>IDENTIFICATION</scope>
</reference>
<dbReference type="GO" id="GO:0055085">
    <property type="term" value="P:transmembrane transport"/>
    <property type="evidence" value="ECO:0007669"/>
    <property type="project" value="InterPro"/>
</dbReference>
<evidence type="ECO:0000256" key="5">
    <source>
        <dbReference type="ARBA" id="ARBA00023136"/>
    </source>
</evidence>
<feature type="transmembrane region" description="Helical" evidence="6">
    <location>
        <begin position="584"/>
        <end position="602"/>
    </location>
</feature>
<feature type="transmembrane region" description="Helical" evidence="6">
    <location>
        <begin position="217"/>
        <end position="233"/>
    </location>
</feature>
<evidence type="ECO:0000256" key="1">
    <source>
        <dbReference type="ARBA" id="ARBA00004141"/>
    </source>
</evidence>
<keyword evidence="4 6" id="KW-1133">Transmembrane helix</keyword>
<feature type="transmembrane region" description="Helical" evidence="6">
    <location>
        <begin position="368"/>
        <end position="394"/>
    </location>
</feature>
<feature type="transmembrane region" description="Helical" evidence="6">
    <location>
        <begin position="285"/>
        <end position="303"/>
    </location>
</feature>
<dbReference type="AlphaFoldDB" id="A0A8C3UKH4"/>
<feature type="transmembrane region" description="Helical" evidence="6">
    <location>
        <begin position="542"/>
        <end position="564"/>
    </location>
</feature>
<evidence type="ECO:0000256" key="4">
    <source>
        <dbReference type="ARBA" id="ARBA00022989"/>
    </source>
</evidence>
<dbReference type="InterPro" id="IPR051475">
    <property type="entry name" value="Diverse_Ion_Transporter"/>
</dbReference>
<organism evidence="8 9">
    <name type="scientific">Catharus ustulatus</name>
    <name type="common">Russet-backed thrush</name>
    <name type="synonym">Hylocichla ustulatus</name>
    <dbReference type="NCBI Taxonomy" id="91951"/>
    <lineage>
        <taxon>Eukaryota</taxon>
        <taxon>Metazoa</taxon>
        <taxon>Chordata</taxon>
        <taxon>Craniata</taxon>
        <taxon>Vertebrata</taxon>
        <taxon>Euteleostomi</taxon>
        <taxon>Archelosauria</taxon>
        <taxon>Archosauria</taxon>
        <taxon>Dinosauria</taxon>
        <taxon>Saurischia</taxon>
        <taxon>Theropoda</taxon>
        <taxon>Coelurosauria</taxon>
        <taxon>Aves</taxon>
        <taxon>Neognathae</taxon>
        <taxon>Neoaves</taxon>
        <taxon>Telluraves</taxon>
        <taxon>Australaves</taxon>
        <taxon>Passeriformes</taxon>
        <taxon>Turdidae</taxon>
        <taxon>Catharus</taxon>
    </lineage>
</organism>
<gene>
    <name evidence="8" type="primary">OCA2</name>
</gene>
<dbReference type="Pfam" id="PF03600">
    <property type="entry name" value="CitMHS"/>
    <property type="match status" value="1"/>
</dbReference>
<feature type="transmembrane region" description="Helical" evidence="6">
    <location>
        <begin position="508"/>
        <end position="530"/>
    </location>
</feature>
<dbReference type="GO" id="GO:0033162">
    <property type="term" value="C:melanosome membrane"/>
    <property type="evidence" value="ECO:0007669"/>
    <property type="project" value="TreeGrafter"/>
</dbReference>
<comment type="subcellular location">
    <subcellularLocation>
        <location evidence="1">Membrane</location>
        <topology evidence="1">Multi-pass membrane protein</topology>
    </subcellularLocation>
</comment>